<evidence type="ECO:0000256" key="4">
    <source>
        <dbReference type="ARBA" id="ARBA00022723"/>
    </source>
</evidence>
<evidence type="ECO:0000256" key="6">
    <source>
        <dbReference type="ARBA" id="ARBA00022801"/>
    </source>
</evidence>
<dbReference type="InterPro" id="IPR007175">
    <property type="entry name" value="Rpr2/Snm1/Rpp21"/>
</dbReference>
<accession>A0AAE0XM76</accession>
<dbReference type="Pfam" id="PF04032">
    <property type="entry name" value="Rpr2"/>
    <property type="match status" value="1"/>
</dbReference>
<reference evidence="9" key="1">
    <citation type="journal article" date="2023" name="G3 (Bethesda)">
        <title>A reference genome for the long-term kleptoplast-retaining sea slug Elysia crispata morphotype clarki.</title>
        <authorList>
            <person name="Eastman K.E."/>
            <person name="Pendleton A.L."/>
            <person name="Shaikh M.A."/>
            <person name="Suttiyut T."/>
            <person name="Ogas R."/>
            <person name="Tomko P."/>
            <person name="Gavelis G."/>
            <person name="Widhalm J.R."/>
            <person name="Wisecaver J.H."/>
        </authorList>
    </citation>
    <scope>NUCLEOTIDE SEQUENCE</scope>
    <source>
        <strain evidence="9">ECLA1</strain>
    </source>
</reference>
<evidence type="ECO:0000313" key="9">
    <source>
        <dbReference type="EMBL" id="KAK3696211.1"/>
    </source>
</evidence>
<organism evidence="9 10">
    <name type="scientific">Elysia crispata</name>
    <name type="common">lettuce slug</name>
    <dbReference type="NCBI Taxonomy" id="231223"/>
    <lineage>
        <taxon>Eukaryota</taxon>
        <taxon>Metazoa</taxon>
        <taxon>Spiralia</taxon>
        <taxon>Lophotrochozoa</taxon>
        <taxon>Mollusca</taxon>
        <taxon>Gastropoda</taxon>
        <taxon>Heterobranchia</taxon>
        <taxon>Euthyneura</taxon>
        <taxon>Panpulmonata</taxon>
        <taxon>Sacoglossa</taxon>
        <taxon>Placobranchoidea</taxon>
        <taxon>Plakobranchidae</taxon>
        <taxon>Elysia</taxon>
    </lineage>
</organism>
<dbReference type="GO" id="GO:0004519">
    <property type="term" value="F:endonuclease activity"/>
    <property type="evidence" value="ECO:0007669"/>
    <property type="project" value="UniProtKB-KW"/>
</dbReference>
<protein>
    <submittedName>
        <fullName evidence="9">Uncharacterized protein</fullName>
    </submittedName>
</protein>
<keyword evidence="1" id="KW-0963">Cytoplasm</keyword>
<dbReference type="EMBL" id="JAWDGP010008052">
    <property type="protein sequence ID" value="KAK3696211.1"/>
    <property type="molecule type" value="Genomic_DNA"/>
</dbReference>
<name>A0AAE0XM76_9GAST</name>
<keyword evidence="3" id="KW-0540">Nuclease</keyword>
<dbReference type="InterPro" id="IPR016432">
    <property type="entry name" value="RNP4"/>
</dbReference>
<evidence type="ECO:0000256" key="2">
    <source>
        <dbReference type="ARBA" id="ARBA00022694"/>
    </source>
</evidence>
<evidence type="ECO:0000256" key="5">
    <source>
        <dbReference type="ARBA" id="ARBA00022759"/>
    </source>
</evidence>
<dbReference type="GO" id="GO:0046872">
    <property type="term" value="F:metal ion binding"/>
    <property type="evidence" value="ECO:0007669"/>
    <property type="project" value="UniProtKB-KW"/>
</dbReference>
<dbReference type="Gene3D" id="6.20.50.20">
    <property type="match status" value="1"/>
</dbReference>
<dbReference type="GO" id="GO:0001682">
    <property type="term" value="P:tRNA 5'-leader removal"/>
    <property type="evidence" value="ECO:0007669"/>
    <property type="project" value="InterPro"/>
</dbReference>
<keyword evidence="6" id="KW-0378">Hydrolase</keyword>
<dbReference type="GO" id="GO:0016787">
    <property type="term" value="F:hydrolase activity"/>
    <property type="evidence" value="ECO:0007669"/>
    <property type="project" value="UniProtKB-KW"/>
</dbReference>
<evidence type="ECO:0000256" key="7">
    <source>
        <dbReference type="ARBA" id="ARBA00022833"/>
    </source>
</evidence>
<evidence type="ECO:0000313" key="10">
    <source>
        <dbReference type="Proteomes" id="UP001283361"/>
    </source>
</evidence>
<dbReference type="HAMAP" id="MF_00757">
    <property type="entry name" value="RNase_P_4"/>
    <property type="match status" value="1"/>
</dbReference>
<evidence type="ECO:0000256" key="3">
    <source>
        <dbReference type="ARBA" id="ARBA00022722"/>
    </source>
</evidence>
<evidence type="ECO:0000256" key="8">
    <source>
        <dbReference type="ARBA" id="ARBA00038402"/>
    </source>
</evidence>
<keyword evidence="2" id="KW-0819">tRNA processing</keyword>
<proteinExistence type="inferred from homology"/>
<sequence>MGKDGNTRFLHKEIFQRVNFLLQAANLVLKADPKNIELCRHYIATMRLVAEKHVIRLHPHIKRSFCKKCNIVLLPGQTAMVRCRSKSEPHTVVTCKLCGTMKRFMWRKSHQLWIEKQDAWLNYKIQDKKSRQLELQK</sequence>
<keyword evidence="5" id="KW-0255">Endonuclease</keyword>
<keyword evidence="7" id="KW-0862">Zinc</keyword>
<gene>
    <name evidence="9" type="ORF">RRG08_027654</name>
</gene>
<dbReference type="PANTHER" id="PTHR14742:SF0">
    <property type="entry name" value="RIBONUCLEASE P PROTEIN SUBUNIT P21"/>
    <property type="match status" value="1"/>
</dbReference>
<evidence type="ECO:0000256" key="1">
    <source>
        <dbReference type="ARBA" id="ARBA00022490"/>
    </source>
</evidence>
<dbReference type="GO" id="GO:0005655">
    <property type="term" value="C:nucleolar ribonuclease P complex"/>
    <property type="evidence" value="ECO:0007669"/>
    <property type="project" value="TreeGrafter"/>
</dbReference>
<comment type="caution">
    <text evidence="9">The sequence shown here is derived from an EMBL/GenBank/DDBJ whole genome shotgun (WGS) entry which is preliminary data.</text>
</comment>
<keyword evidence="4" id="KW-0479">Metal-binding</keyword>
<dbReference type="AlphaFoldDB" id="A0AAE0XM76"/>
<dbReference type="Proteomes" id="UP001283361">
    <property type="component" value="Unassembled WGS sequence"/>
</dbReference>
<comment type="similarity">
    <text evidence="8">Belongs to the eukaryotic/archaeal RNase P protein component 4 family.</text>
</comment>
<keyword evidence="10" id="KW-1185">Reference proteome</keyword>
<dbReference type="PANTHER" id="PTHR14742">
    <property type="entry name" value="RIBONUCLEASE P SUBUNIT P21"/>
    <property type="match status" value="1"/>
</dbReference>